<evidence type="ECO:0000259" key="4">
    <source>
        <dbReference type="PROSITE" id="PS51371"/>
    </source>
</evidence>
<dbReference type="RefSeq" id="WP_101535324.1">
    <property type="nucleotide sequence ID" value="NZ_PKUQ01000047.1"/>
</dbReference>
<dbReference type="InterPro" id="IPR000644">
    <property type="entry name" value="CBS_dom"/>
</dbReference>
<dbReference type="Pfam" id="PF10335">
    <property type="entry name" value="DUF294_C"/>
    <property type="match status" value="1"/>
</dbReference>
<sequence>MSEIDFADFAAHRHPFDLLEMSRLEEIAKSTSCFKAPKGEIILEIGQPVLGLCLIMSGAVDLITPEDNVLLHLNVGNCFGERALLNNEGAPNRAVASEDTLYFSIPKVLFDQIIKETPSFHAYFDSSLAKRKAKPHTPDQTTSLISMTVGELMTPNPITINPTATVMQAAQVMAEKNISCVLITENDSLTGILTSGDLTHRVVAKGRPLDSPVREVMTPTPFTLGPDSLGFDAMMAMTERSHTHLPIIKNNKLVGILTNTNLVRQQAVSAPFLIGDIQRQSDFASLNKIVAKVPQMLAQLVGSGVEAHHIGRIVTNVTDSLTRRLVHLAEGKFGPAPVPYLWLACGSQGRQEQTGVSDQDNCLILDDRYNAQDHAAYFKQFAQYVSDGLDACGFFYCPGDMMATNPQWCQPAAVWRGYFDTWIATPDPMAQMLASVMFDLRPIVGDESLFADMYQGTLDKAQKNSIFRAHMISNSLGHTPPLSFFRGFALIKKGEHKDTVDLKLNGVVPIVDLARAYALQAGITAANTRERLILAKEHGTLSASGAQDLIDAYDLIASMRLEHQAKQIREGQKPDNYMAPASLSDLERNHLKDAFTVIKTLQSALGNSQGANI</sequence>
<dbReference type="SMART" id="SM00116">
    <property type="entry name" value="CBS"/>
    <property type="match status" value="2"/>
</dbReference>
<dbReference type="InterPro" id="IPR014710">
    <property type="entry name" value="RmlC-like_jellyroll"/>
</dbReference>
<gene>
    <name evidence="5" type="ORF">C0081_18395</name>
</gene>
<dbReference type="Pfam" id="PF03445">
    <property type="entry name" value="DUF294"/>
    <property type="match status" value="1"/>
</dbReference>
<dbReference type="PANTHER" id="PTHR48108">
    <property type="entry name" value="CBS DOMAIN-CONTAINING PROTEIN CBSX2, CHLOROPLASTIC"/>
    <property type="match status" value="1"/>
</dbReference>
<feature type="domain" description="Cyclic nucleotide-binding" evidence="3">
    <location>
        <begin position="15"/>
        <end position="131"/>
    </location>
</feature>
<keyword evidence="5" id="KW-0808">Transferase</keyword>
<dbReference type="InterPro" id="IPR046342">
    <property type="entry name" value="CBS_dom_sf"/>
</dbReference>
<dbReference type="Gene3D" id="3.10.580.10">
    <property type="entry name" value="CBS-domain"/>
    <property type="match status" value="1"/>
</dbReference>
<dbReference type="CDD" id="cd05401">
    <property type="entry name" value="NT_GlnE_GlnD_like"/>
    <property type="match status" value="1"/>
</dbReference>
<evidence type="ECO:0000256" key="2">
    <source>
        <dbReference type="PROSITE-ProRule" id="PRU00703"/>
    </source>
</evidence>
<protein>
    <submittedName>
        <fullName evidence="5">Histidine kinase</fullName>
    </submittedName>
</protein>
<feature type="domain" description="CBS" evidence="4">
    <location>
        <begin position="153"/>
        <end position="209"/>
    </location>
</feature>
<keyword evidence="5" id="KW-0418">Kinase</keyword>
<dbReference type="GO" id="GO:0016301">
    <property type="term" value="F:kinase activity"/>
    <property type="evidence" value="ECO:0007669"/>
    <property type="project" value="UniProtKB-KW"/>
</dbReference>
<dbReference type="PROSITE" id="PS50042">
    <property type="entry name" value="CNMP_BINDING_3"/>
    <property type="match status" value="1"/>
</dbReference>
<comment type="caution">
    <text evidence="5">The sequence shown here is derived from an EMBL/GenBank/DDBJ whole genome shotgun (WGS) entry which is preliminary data.</text>
</comment>
<keyword evidence="2" id="KW-0129">CBS domain</keyword>
<feature type="domain" description="CBS" evidence="4">
    <location>
        <begin position="217"/>
        <end position="272"/>
    </location>
</feature>
<evidence type="ECO:0000256" key="1">
    <source>
        <dbReference type="ARBA" id="ARBA00022737"/>
    </source>
</evidence>
<dbReference type="CDD" id="cd00038">
    <property type="entry name" value="CAP_ED"/>
    <property type="match status" value="1"/>
</dbReference>
<reference evidence="5 6" key="1">
    <citation type="submission" date="2018-01" db="EMBL/GenBank/DDBJ databases">
        <title>The draft genome sequence of Cohaesibacter sp. H1304.</title>
        <authorList>
            <person name="Wang N.-N."/>
            <person name="Du Z.-J."/>
        </authorList>
    </citation>
    <scope>NUCLEOTIDE SEQUENCE [LARGE SCALE GENOMIC DNA]</scope>
    <source>
        <strain evidence="5 6">H1304</strain>
    </source>
</reference>
<proteinExistence type="predicted"/>
<evidence type="ECO:0000259" key="3">
    <source>
        <dbReference type="PROSITE" id="PS50042"/>
    </source>
</evidence>
<accession>A0A2N5XMA4</accession>
<name>A0A2N5XMA4_9HYPH</name>
<evidence type="ECO:0000313" key="5">
    <source>
        <dbReference type="EMBL" id="PLW75622.1"/>
    </source>
</evidence>
<dbReference type="PANTHER" id="PTHR48108:SF31">
    <property type="entry name" value="CBS DOMAIN AND CYCLIC NUCLEOTIDE-REGULATED NUCLEOTIDYLTRANSFERASE"/>
    <property type="match status" value="1"/>
</dbReference>
<dbReference type="Gene3D" id="2.60.120.10">
    <property type="entry name" value="Jelly Rolls"/>
    <property type="match status" value="1"/>
</dbReference>
<dbReference type="InterPro" id="IPR051462">
    <property type="entry name" value="CBS_domain-containing"/>
</dbReference>
<dbReference type="EMBL" id="PKUQ01000047">
    <property type="protein sequence ID" value="PLW75622.1"/>
    <property type="molecule type" value="Genomic_DNA"/>
</dbReference>
<dbReference type="SMART" id="SM00100">
    <property type="entry name" value="cNMP"/>
    <property type="match status" value="1"/>
</dbReference>
<keyword evidence="1" id="KW-0677">Repeat</keyword>
<dbReference type="SUPFAM" id="SSF51206">
    <property type="entry name" value="cAMP-binding domain-like"/>
    <property type="match status" value="1"/>
</dbReference>
<dbReference type="InterPro" id="IPR005105">
    <property type="entry name" value="GlnD_Uridyltrans_N"/>
</dbReference>
<dbReference type="GO" id="GO:0008773">
    <property type="term" value="F:[protein-PII] uridylyltransferase activity"/>
    <property type="evidence" value="ECO:0007669"/>
    <property type="project" value="InterPro"/>
</dbReference>
<dbReference type="Pfam" id="PF00027">
    <property type="entry name" value="cNMP_binding"/>
    <property type="match status" value="1"/>
</dbReference>
<dbReference type="PROSITE" id="PS51371">
    <property type="entry name" value="CBS"/>
    <property type="match status" value="2"/>
</dbReference>
<dbReference type="InterPro" id="IPR000595">
    <property type="entry name" value="cNMP-bd_dom"/>
</dbReference>
<dbReference type="Proteomes" id="UP000234881">
    <property type="component" value="Unassembled WGS sequence"/>
</dbReference>
<keyword evidence="6" id="KW-1185">Reference proteome</keyword>
<dbReference type="AlphaFoldDB" id="A0A2N5XMA4"/>
<dbReference type="CDD" id="cd04587">
    <property type="entry name" value="CBS_pair_CAP-ED_NT_Pol-beta-like_DUF294_assoc"/>
    <property type="match status" value="1"/>
</dbReference>
<dbReference type="SUPFAM" id="SSF54631">
    <property type="entry name" value="CBS-domain pair"/>
    <property type="match status" value="1"/>
</dbReference>
<dbReference type="InterPro" id="IPR018490">
    <property type="entry name" value="cNMP-bd_dom_sf"/>
</dbReference>
<evidence type="ECO:0000313" key="6">
    <source>
        <dbReference type="Proteomes" id="UP000234881"/>
    </source>
</evidence>
<dbReference type="OrthoDB" id="9808528at2"/>
<organism evidence="5 6">
    <name type="scientific">Cohaesibacter celericrescens</name>
    <dbReference type="NCBI Taxonomy" id="2067669"/>
    <lineage>
        <taxon>Bacteria</taxon>
        <taxon>Pseudomonadati</taxon>
        <taxon>Pseudomonadota</taxon>
        <taxon>Alphaproteobacteria</taxon>
        <taxon>Hyphomicrobiales</taxon>
        <taxon>Cohaesibacteraceae</taxon>
    </lineage>
</organism>
<dbReference type="Pfam" id="PF00571">
    <property type="entry name" value="CBS"/>
    <property type="match status" value="2"/>
</dbReference>
<dbReference type="InterPro" id="IPR018821">
    <property type="entry name" value="DUF294_put_nucleoTrafse_sb-bd"/>
</dbReference>